<keyword evidence="2" id="KW-1133">Transmembrane helix</keyword>
<dbReference type="SUPFAM" id="SSF53067">
    <property type="entry name" value="Actin-like ATPase domain"/>
    <property type="match status" value="1"/>
</dbReference>
<organism evidence="3 4">
    <name type="scientific">Marinobacterium marinum</name>
    <dbReference type="NCBI Taxonomy" id="2756129"/>
    <lineage>
        <taxon>Bacteria</taxon>
        <taxon>Pseudomonadati</taxon>
        <taxon>Pseudomonadota</taxon>
        <taxon>Gammaproteobacteria</taxon>
        <taxon>Oceanospirillales</taxon>
        <taxon>Oceanospirillaceae</taxon>
        <taxon>Marinobacterium</taxon>
    </lineage>
</organism>
<reference evidence="3 4" key="1">
    <citation type="submission" date="2020-07" db="EMBL/GenBank/DDBJ databases">
        <title>Bacterium isolated from marien macroalgae.</title>
        <authorList>
            <person name="Zhu K."/>
            <person name="Lu D."/>
            <person name="Du Z."/>
        </authorList>
    </citation>
    <scope>NUCLEOTIDE SEQUENCE [LARGE SCALE GENOMIC DNA]</scope>
    <source>
        <strain evidence="3 4">3-1745</strain>
    </source>
</reference>
<keyword evidence="2" id="KW-0472">Membrane</keyword>
<evidence type="ECO:0000313" key="3">
    <source>
        <dbReference type="EMBL" id="MBA4501552.1"/>
    </source>
</evidence>
<feature type="transmembrane region" description="Helical" evidence="2">
    <location>
        <begin position="208"/>
        <end position="225"/>
    </location>
</feature>
<accession>A0A7W2ABJ9</accession>
<protein>
    <submittedName>
        <fullName evidence="3">PilN domain-containing protein</fullName>
    </submittedName>
</protein>
<evidence type="ECO:0000313" key="4">
    <source>
        <dbReference type="Proteomes" id="UP000538931"/>
    </source>
</evidence>
<dbReference type="PANTHER" id="PTHR40278:SF1">
    <property type="entry name" value="DNA UTILIZATION PROTEIN HOFN"/>
    <property type="match status" value="1"/>
</dbReference>
<dbReference type="RefSeq" id="WP_181737530.1">
    <property type="nucleotide sequence ID" value="NZ_JACEMT010000036.1"/>
</dbReference>
<dbReference type="InterPro" id="IPR043129">
    <property type="entry name" value="ATPase_NBD"/>
</dbReference>
<keyword evidence="2" id="KW-0812">Transmembrane</keyword>
<proteinExistence type="predicted"/>
<dbReference type="AlphaFoldDB" id="A0A7W2ABJ9"/>
<keyword evidence="1" id="KW-0175">Coiled coil</keyword>
<evidence type="ECO:0000256" key="2">
    <source>
        <dbReference type="SAM" id="Phobius"/>
    </source>
</evidence>
<dbReference type="Pfam" id="PF05137">
    <property type="entry name" value="PilN"/>
    <property type="match status" value="1"/>
</dbReference>
<sequence>MMRTQAGRLLLVASRIKVFWSWWRTELEALIPAGWRRQLQSRVRRLTYTGDSFRFEQGGDKLQIETDRLAGHPALKSWQQQGRKRTPLLVVLARDQLLHRVIQLPAATEPRLASVLGFELDRHTPFSADQASYSYRIVHRNRAAQRIDVELFVLPNIRREQLLNVLQRAGLQPVWLIPEGCEVDTHLRNRLNLLPVAQRPPRPIQARWSLALLVVPILLLMLLFYRQEERLQALQDRVEPLRQQAEQAQAVREEARDLEQGWRFMYERHQAQISPLAVMNELTRLLPDNTWLNRLELENGEIQMQGESANASGLIGRLEGSALLESVGFTSPVTVNPRSGQERFGIRAQIVREVQP</sequence>
<comment type="caution">
    <text evidence="3">The sequence shown here is derived from an EMBL/GenBank/DDBJ whole genome shotgun (WGS) entry which is preliminary data.</text>
</comment>
<dbReference type="InterPro" id="IPR052534">
    <property type="entry name" value="Extracell_DNA_Util/SecSys_Comp"/>
</dbReference>
<feature type="coiled-coil region" evidence="1">
    <location>
        <begin position="231"/>
        <end position="261"/>
    </location>
</feature>
<dbReference type="Proteomes" id="UP000538931">
    <property type="component" value="Unassembled WGS sequence"/>
</dbReference>
<dbReference type="PANTHER" id="PTHR40278">
    <property type="entry name" value="DNA UTILIZATION PROTEIN HOFN"/>
    <property type="match status" value="1"/>
</dbReference>
<evidence type="ECO:0000256" key="1">
    <source>
        <dbReference type="SAM" id="Coils"/>
    </source>
</evidence>
<name>A0A7W2ABJ9_9GAMM</name>
<gene>
    <name evidence="3" type="ORF">H1S06_04145</name>
</gene>
<keyword evidence="4" id="KW-1185">Reference proteome</keyword>
<dbReference type="Gene3D" id="3.30.420.380">
    <property type="match status" value="1"/>
</dbReference>
<dbReference type="EMBL" id="JACEMT010000036">
    <property type="protein sequence ID" value="MBA4501552.1"/>
    <property type="molecule type" value="Genomic_DNA"/>
</dbReference>
<dbReference type="InterPro" id="IPR007813">
    <property type="entry name" value="PilN"/>
</dbReference>